<name>A0A3B0Y7F7_9ZZZZ</name>
<gene>
    <name evidence="1" type="ORF">MNBD_GAMMA10-1356</name>
</gene>
<evidence type="ECO:0000313" key="1">
    <source>
        <dbReference type="EMBL" id="VAW71457.1"/>
    </source>
</evidence>
<organism evidence="1">
    <name type="scientific">hydrothermal vent metagenome</name>
    <dbReference type="NCBI Taxonomy" id="652676"/>
    <lineage>
        <taxon>unclassified sequences</taxon>
        <taxon>metagenomes</taxon>
        <taxon>ecological metagenomes</taxon>
    </lineage>
</organism>
<protein>
    <submittedName>
        <fullName evidence="1">Uncharacterized protein</fullName>
    </submittedName>
</protein>
<dbReference type="AlphaFoldDB" id="A0A3B0Y7F7"/>
<dbReference type="EMBL" id="UOFJ01000602">
    <property type="protein sequence ID" value="VAW71457.1"/>
    <property type="molecule type" value="Genomic_DNA"/>
</dbReference>
<accession>A0A3B0Y7F7</accession>
<proteinExistence type="predicted"/>
<sequence length="70" mass="7915">MVRNNFEKSAGKHFLTRCLYAPRRGGAQGRALSIPGAVFIILRKAFYSRETEGSFLVYGAERVYNPKFIS</sequence>
<reference evidence="1" key="1">
    <citation type="submission" date="2018-06" db="EMBL/GenBank/DDBJ databases">
        <authorList>
            <person name="Zhirakovskaya E."/>
        </authorList>
    </citation>
    <scope>NUCLEOTIDE SEQUENCE</scope>
</reference>